<dbReference type="SMART" id="SM00387">
    <property type="entry name" value="HATPase_c"/>
    <property type="match status" value="1"/>
</dbReference>
<comment type="catalytic activity">
    <reaction evidence="1">
        <text>ATP + protein L-histidine = ADP + protein N-phospho-L-histidine.</text>
        <dbReference type="EC" id="2.7.13.3"/>
    </reaction>
</comment>
<dbReference type="PRINTS" id="PR00344">
    <property type="entry name" value="BCTRLSENSOR"/>
</dbReference>
<dbReference type="InterPro" id="IPR004358">
    <property type="entry name" value="Sig_transdc_His_kin-like_C"/>
</dbReference>
<feature type="domain" description="PAC" evidence="8">
    <location>
        <begin position="345"/>
        <end position="397"/>
    </location>
</feature>
<dbReference type="InterPro" id="IPR000014">
    <property type="entry name" value="PAS"/>
</dbReference>
<dbReference type="EC" id="2.7.13.3" evidence="2"/>
<feature type="domain" description="PAC" evidence="8">
    <location>
        <begin position="477"/>
        <end position="529"/>
    </location>
</feature>
<dbReference type="InterPro" id="IPR013656">
    <property type="entry name" value="PAS_4"/>
</dbReference>
<dbReference type="InterPro" id="IPR035965">
    <property type="entry name" value="PAS-like_dom_sf"/>
</dbReference>
<feature type="domain" description="PAS" evidence="7">
    <location>
        <begin position="530"/>
        <end position="600"/>
    </location>
</feature>
<dbReference type="InterPro" id="IPR001610">
    <property type="entry name" value="PAC"/>
</dbReference>
<evidence type="ECO:0000256" key="2">
    <source>
        <dbReference type="ARBA" id="ARBA00012438"/>
    </source>
</evidence>
<evidence type="ECO:0000256" key="5">
    <source>
        <dbReference type="ARBA" id="ARBA00022777"/>
    </source>
</evidence>
<dbReference type="SUPFAM" id="SSF55785">
    <property type="entry name" value="PYP-like sensor domain (PAS domain)"/>
    <property type="match status" value="6"/>
</dbReference>
<dbReference type="PANTHER" id="PTHR43304">
    <property type="entry name" value="PHYTOCHROME-LIKE PROTEIN CPH1"/>
    <property type="match status" value="1"/>
</dbReference>
<dbReference type="PROSITE" id="PS50109">
    <property type="entry name" value="HIS_KIN"/>
    <property type="match status" value="1"/>
</dbReference>
<feature type="domain" description="PAC" evidence="8">
    <location>
        <begin position="747"/>
        <end position="798"/>
    </location>
</feature>
<dbReference type="PANTHER" id="PTHR43304:SF1">
    <property type="entry name" value="PAC DOMAIN-CONTAINING PROTEIN"/>
    <property type="match status" value="1"/>
</dbReference>
<dbReference type="SMART" id="SM00091">
    <property type="entry name" value="PAS"/>
    <property type="match status" value="6"/>
</dbReference>
<dbReference type="Proteomes" id="UP001262889">
    <property type="component" value="Unassembled WGS sequence"/>
</dbReference>
<dbReference type="InterPro" id="IPR052162">
    <property type="entry name" value="Sensor_kinase/Photoreceptor"/>
</dbReference>
<dbReference type="InterPro" id="IPR013767">
    <property type="entry name" value="PAS_fold"/>
</dbReference>
<keyword evidence="4" id="KW-0808">Transferase</keyword>
<evidence type="ECO:0000256" key="3">
    <source>
        <dbReference type="ARBA" id="ARBA00022553"/>
    </source>
</evidence>
<sequence>MSIPTKPRQEKSALKSELFELIRSDASIFDFSQNEAKDGMLLVNPSDPKNFWINPKLASGLGFAEHEPTPQNWKDIIFPEDHKKLQNHFQHSTKPFEELIRFQHRTGYTIWFQANFLWIQKENSEKNWILGGFIDVTKFKKPELPLIQTLKRYEHVIEGTNIGTWEWNVQTGETIFSEKWASILGYTLEEIRPTSPDTWKRFAHPEDAKKCEDLFRDHFAGKTEIYESEARMRNKAGEWIWVLDKGKVVSWTADGKPEWMTGFHEEITLRKKEYERNRLFIEQAPSAIAMFDKNMNYIAASQRWLKDYNIQEREVIGKNHYDIFPNISEAWKKVHQECLNGSVIRSDEDSFVSEAGTKHWLSWEVRPWHNDSGEIGGLLMHTEDITRLKDIEKENHERQVLLETILDSIDVGIVSCDKNGKLTLFNRATREWHGIPLKNIEPSEYANYYGLYTADGSRKLEKDEIPLLKVMQKGKVENEEILIKQHSGHSKIVNVNGSQITDNEGEILGAVIAMHDITSRKHTEDQLRISEEAFRGNFENAAVGMAILDPEGNWLEVNKSLCDIIGYSAEELKKLTFQDITHPEDLDADLKLLEELVAGERMYYHMEKRYFHKKGNLVYIILSVSLVRDKNGSPLYFISQITDVTGRKIAERSLKEAVAQLQGVLEASTQVSLISTNTSGIITNFNKGAENLLGYCRNELEGKATPLLLHLPRELKQRKKELQTTTTGESLSGFNILTANAKKGKHDTREWTFVRKDGSRFPVQLTITAIKSNNKIIGYLGAAADISKIKKVEKEMKSLLDVTQEQNQRLKNFAHIVSHNLRSHSGNFGMLLDLYVQDHPEASEDEIIKMLGTASDNLKETVAHLNEVVLMNTKINENLVPINLNEAVEKTFKNVSALAREVDLKIINEVNEDFDILGIPAYLESILLNFITNGIKYRSDERESWIKLSAKREKKFTVLKIEDNGLGIDLKKHGSKLFGMYKTFHHHKEARGIGLFITKNQIEAIGGKIKVESQVNQGTTFKLYLKHEKD</sequence>
<dbReference type="PROSITE" id="PS50112">
    <property type="entry name" value="PAS"/>
    <property type="match status" value="2"/>
</dbReference>
<keyword evidence="5" id="KW-0418">Kinase</keyword>
<dbReference type="InterPro" id="IPR013655">
    <property type="entry name" value="PAS_fold_3"/>
</dbReference>
<feature type="domain" description="Histidine kinase" evidence="6">
    <location>
        <begin position="816"/>
        <end position="1029"/>
    </location>
</feature>
<feature type="domain" description="PAS" evidence="7">
    <location>
        <begin position="657"/>
        <end position="729"/>
    </location>
</feature>
<dbReference type="Gene3D" id="3.30.565.10">
    <property type="entry name" value="Histidine kinase-like ATPase, C-terminal domain"/>
    <property type="match status" value="1"/>
</dbReference>
<dbReference type="PROSITE" id="PS50113">
    <property type="entry name" value="PAC"/>
    <property type="match status" value="4"/>
</dbReference>
<dbReference type="InterPro" id="IPR003594">
    <property type="entry name" value="HATPase_dom"/>
</dbReference>
<dbReference type="InterPro" id="IPR005467">
    <property type="entry name" value="His_kinase_dom"/>
</dbReference>
<dbReference type="NCBIfam" id="TIGR00229">
    <property type="entry name" value="sensory_box"/>
    <property type="match status" value="6"/>
</dbReference>
<feature type="domain" description="PAC" evidence="8">
    <location>
        <begin position="604"/>
        <end position="656"/>
    </location>
</feature>
<dbReference type="Gene3D" id="3.30.450.20">
    <property type="entry name" value="PAS domain"/>
    <property type="match status" value="6"/>
</dbReference>
<dbReference type="RefSeq" id="WP_311536008.1">
    <property type="nucleotide sequence ID" value="NZ_JAVRHQ010000025.1"/>
</dbReference>
<organism evidence="9 10">
    <name type="scientific">Autumnicola tepida</name>
    <dbReference type="NCBI Taxonomy" id="3075595"/>
    <lineage>
        <taxon>Bacteria</taxon>
        <taxon>Pseudomonadati</taxon>
        <taxon>Bacteroidota</taxon>
        <taxon>Flavobacteriia</taxon>
        <taxon>Flavobacteriales</taxon>
        <taxon>Flavobacteriaceae</taxon>
        <taxon>Autumnicola</taxon>
    </lineage>
</organism>
<evidence type="ECO:0000259" key="7">
    <source>
        <dbReference type="PROSITE" id="PS50112"/>
    </source>
</evidence>
<dbReference type="SMART" id="SM00086">
    <property type="entry name" value="PAC"/>
    <property type="match status" value="5"/>
</dbReference>
<dbReference type="Pfam" id="PF02518">
    <property type="entry name" value="HATPase_c"/>
    <property type="match status" value="1"/>
</dbReference>
<dbReference type="InterPro" id="IPR036890">
    <property type="entry name" value="HATPase_C_sf"/>
</dbReference>
<name>A0ABU3CDG8_9FLAO</name>
<keyword evidence="10" id="KW-1185">Reference proteome</keyword>
<comment type="caution">
    <text evidence="9">The sequence shown here is derived from an EMBL/GenBank/DDBJ whole genome shotgun (WGS) entry which is preliminary data.</text>
</comment>
<gene>
    <name evidence="9" type="ORF">RM553_16255</name>
</gene>
<evidence type="ECO:0000256" key="1">
    <source>
        <dbReference type="ARBA" id="ARBA00000085"/>
    </source>
</evidence>
<dbReference type="EMBL" id="JAVRHQ010000025">
    <property type="protein sequence ID" value="MDT0644392.1"/>
    <property type="molecule type" value="Genomic_DNA"/>
</dbReference>
<reference evidence="9 10" key="1">
    <citation type="submission" date="2023-09" db="EMBL/GenBank/DDBJ databases">
        <authorList>
            <person name="Rey-Velasco X."/>
        </authorList>
    </citation>
    <scope>NUCLEOTIDE SEQUENCE [LARGE SCALE GENOMIC DNA]</scope>
    <source>
        <strain evidence="9 10">F363</strain>
    </source>
</reference>
<evidence type="ECO:0000256" key="4">
    <source>
        <dbReference type="ARBA" id="ARBA00022679"/>
    </source>
</evidence>
<dbReference type="Pfam" id="PF08447">
    <property type="entry name" value="PAS_3"/>
    <property type="match status" value="3"/>
</dbReference>
<dbReference type="Pfam" id="PF00989">
    <property type="entry name" value="PAS"/>
    <property type="match status" value="1"/>
</dbReference>
<dbReference type="CDD" id="cd00130">
    <property type="entry name" value="PAS"/>
    <property type="match status" value="6"/>
</dbReference>
<dbReference type="Pfam" id="PF13426">
    <property type="entry name" value="PAS_9"/>
    <property type="match status" value="1"/>
</dbReference>
<proteinExistence type="predicted"/>
<evidence type="ECO:0000313" key="10">
    <source>
        <dbReference type="Proteomes" id="UP001262889"/>
    </source>
</evidence>
<dbReference type="Pfam" id="PF08448">
    <property type="entry name" value="PAS_4"/>
    <property type="match status" value="1"/>
</dbReference>
<dbReference type="SUPFAM" id="SSF55874">
    <property type="entry name" value="ATPase domain of HSP90 chaperone/DNA topoisomerase II/histidine kinase"/>
    <property type="match status" value="1"/>
</dbReference>
<dbReference type="InterPro" id="IPR000700">
    <property type="entry name" value="PAS-assoc_C"/>
</dbReference>
<protein>
    <recommendedName>
        <fullName evidence="2">histidine kinase</fullName>
        <ecNumber evidence="2">2.7.13.3</ecNumber>
    </recommendedName>
</protein>
<evidence type="ECO:0000259" key="8">
    <source>
        <dbReference type="PROSITE" id="PS50113"/>
    </source>
</evidence>
<evidence type="ECO:0000313" key="9">
    <source>
        <dbReference type="EMBL" id="MDT0644392.1"/>
    </source>
</evidence>
<evidence type="ECO:0000259" key="6">
    <source>
        <dbReference type="PROSITE" id="PS50109"/>
    </source>
</evidence>
<accession>A0ABU3CDG8</accession>
<keyword evidence="3" id="KW-0597">Phosphoprotein</keyword>